<name>A0A0L0SBH4_ALLM3</name>
<proteinExistence type="predicted"/>
<evidence type="ECO:0000313" key="1">
    <source>
        <dbReference type="EMBL" id="KNE59745.1"/>
    </source>
</evidence>
<dbReference type="VEuPathDB" id="FungiDB:AMAG_18415"/>
<accession>A0A0L0SBH4</accession>
<dbReference type="AlphaFoldDB" id="A0A0L0SBH4"/>
<organism evidence="1 2">
    <name type="scientific">Allomyces macrogynus (strain ATCC 38327)</name>
    <name type="common">Allomyces javanicus var. macrogynus</name>
    <dbReference type="NCBI Taxonomy" id="578462"/>
    <lineage>
        <taxon>Eukaryota</taxon>
        <taxon>Fungi</taxon>
        <taxon>Fungi incertae sedis</taxon>
        <taxon>Blastocladiomycota</taxon>
        <taxon>Blastocladiomycetes</taxon>
        <taxon>Blastocladiales</taxon>
        <taxon>Blastocladiaceae</taxon>
        <taxon>Allomyces</taxon>
    </lineage>
</organism>
<reference evidence="2" key="2">
    <citation type="submission" date="2009-11" db="EMBL/GenBank/DDBJ databases">
        <title>The Genome Sequence of Allomyces macrogynus strain ATCC 38327.</title>
        <authorList>
            <consortium name="The Broad Institute Genome Sequencing Platform"/>
            <person name="Russ C."/>
            <person name="Cuomo C."/>
            <person name="Shea T."/>
            <person name="Young S.K."/>
            <person name="Zeng Q."/>
            <person name="Koehrsen M."/>
            <person name="Haas B."/>
            <person name="Borodovsky M."/>
            <person name="Guigo R."/>
            <person name="Alvarado L."/>
            <person name="Berlin A."/>
            <person name="Borenstein D."/>
            <person name="Chen Z."/>
            <person name="Engels R."/>
            <person name="Freedman E."/>
            <person name="Gellesch M."/>
            <person name="Goldberg J."/>
            <person name="Griggs A."/>
            <person name="Gujja S."/>
            <person name="Heiman D."/>
            <person name="Hepburn T."/>
            <person name="Howarth C."/>
            <person name="Jen D."/>
            <person name="Larson L."/>
            <person name="Lewis B."/>
            <person name="Mehta T."/>
            <person name="Park D."/>
            <person name="Pearson M."/>
            <person name="Roberts A."/>
            <person name="Saif S."/>
            <person name="Shenoy N."/>
            <person name="Sisk P."/>
            <person name="Stolte C."/>
            <person name="Sykes S."/>
            <person name="Walk T."/>
            <person name="White J."/>
            <person name="Yandava C."/>
            <person name="Burger G."/>
            <person name="Gray M.W."/>
            <person name="Holland P.W.H."/>
            <person name="King N."/>
            <person name="Lang F.B.F."/>
            <person name="Roger A.J."/>
            <person name="Ruiz-Trillo I."/>
            <person name="Lander E."/>
            <person name="Nusbaum C."/>
        </authorList>
    </citation>
    <scope>NUCLEOTIDE SEQUENCE [LARGE SCALE GENOMIC DNA]</scope>
    <source>
        <strain evidence="2">ATCC 38327</strain>
    </source>
</reference>
<dbReference type="EMBL" id="GG745335">
    <property type="protein sequence ID" value="KNE59745.1"/>
    <property type="molecule type" value="Genomic_DNA"/>
</dbReference>
<sequence length="65" mass="6746">MSDATTTTALVKPIPSKQVFAKWAVVATVANAAVDMTAADLSSLRSLVMVRMLCGQALALFPPPA</sequence>
<gene>
    <name evidence="1" type="ORF">AMAG_18415</name>
</gene>
<evidence type="ECO:0000313" key="2">
    <source>
        <dbReference type="Proteomes" id="UP000054350"/>
    </source>
</evidence>
<reference evidence="1 2" key="1">
    <citation type="submission" date="2009-11" db="EMBL/GenBank/DDBJ databases">
        <title>Annotation of Allomyces macrogynus ATCC 38327.</title>
        <authorList>
            <consortium name="The Broad Institute Genome Sequencing Platform"/>
            <person name="Russ C."/>
            <person name="Cuomo C."/>
            <person name="Burger G."/>
            <person name="Gray M.W."/>
            <person name="Holland P.W.H."/>
            <person name="King N."/>
            <person name="Lang F.B.F."/>
            <person name="Roger A.J."/>
            <person name="Ruiz-Trillo I."/>
            <person name="Young S.K."/>
            <person name="Zeng Q."/>
            <person name="Gargeya S."/>
            <person name="Fitzgerald M."/>
            <person name="Haas B."/>
            <person name="Abouelleil A."/>
            <person name="Alvarado L."/>
            <person name="Arachchi H.M."/>
            <person name="Berlin A."/>
            <person name="Chapman S.B."/>
            <person name="Gearin G."/>
            <person name="Goldberg J."/>
            <person name="Griggs A."/>
            <person name="Gujja S."/>
            <person name="Hansen M."/>
            <person name="Heiman D."/>
            <person name="Howarth C."/>
            <person name="Larimer J."/>
            <person name="Lui A."/>
            <person name="MacDonald P.J.P."/>
            <person name="McCowen C."/>
            <person name="Montmayeur A."/>
            <person name="Murphy C."/>
            <person name="Neiman D."/>
            <person name="Pearson M."/>
            <person name="Priest M."/>
            <person name="Roberts A."/>
            <person name="Saif S."/>
            <person name="Shea T."/>
            <person name="Sisk P."/>
            <person name="Stolte C."/>
            <person name="Sykes S."/>
            <person name="Wortman J."/>
            <person name="Nusbaum C."/>
            <person name="Birren B."/>
        </authorList>
    </citation>
    <scope>NUCLEOTIDE SEQUENCE [LARGE SCALE GENOMIC DNA]</scope>
    <source>
        <strain evidence="1 2">ATCC 38327</strain>
    </source>
</reference>
<dbReference type="Proteomes" id="UP000054350">
    <property type="component" value="Unassembled WGS sequence"/>
</dbReference>
<keyword evidence="2" id="KW-1185">Reference proteome</keyword>
<protein>
    <submittedName>
        <fullName evidence="1">Uncharacterized protein</fullName>
    </submittedName>
</protein>